<dbReference type="InterPro" id="IPR011115">
    <property type="entry name" value="SecA_DEAD"/>
</dbReference>
<comment type="function">
    <text evidence="11">Part of the Sec protein translocase complex. Interacts with the SecYEG preprotein conducting channel. Has a central role in coupling the hydrolysis of ATP to the transfer of proteins into and across the cell membrane, serving as an ATP-driven molecular motor driving the stepwise translocation of polypeptide chains across the membrane.</text>
</comment>
<dbReference type="PROSITE" id="PS01312">
    <property type="entry name" value="SECA"/>
    <property type="match status" value="1"/>
</dbReference>
<feature type="binding site" evidence="11">
    <location>
        <begin position="103"/>
        <end position="107"/>
    </location>
    <ligand>
        <name>ATP</name>
        <dbReference type="ChEBI" id="CHEBI:30616"/>
    </ligand>
</feature>
<dbReference type="InterPro" id="IPR000185">
    <property type="entry name" value="SecA"/>
</dbReference>
<dbReference type="EMBL" id="MZGV01000001">
    <property type="protein sequence ID" value="OPJ65085.1"/>
    <property type="molecule type" value="Genomic_DNA"/>
</dbReference>
<evidence type="ECO:0000259" key="14">
    <source>
        <dbReference type="PROSITE" id="PS51192"/>
    </source>
</evidence>
<evidence type="ECO:0000259" key="15">
    <source>
        <dbReference type="PROSITE" id="PS51194"/>
    </source>
</evidence>
<dbReference type="GO" id="GO:0065002">
    <property type="term" value="P:intracellular protein transmembrane transport"/>
    <property type="evidence" value="ECO:0007669"/>
    <property type="project" value="UniProtKB-UniRule"/>
</dbReference>
<dbReference type="AlphaFoldDB" id="A0A1V4IZ75"/>
<dbReference type="PROSITE" id="PS51194">
    <property type="entry name" value="HELICASE_CTER"/>
    <property type="match status" value="1"/>
</dbReference>
<comment type="subunit">
    <text evidence="11">Monomer and homodimer. Part of the essential Sec protein translocation apparatus which comprises SecA, SecYEG and auxiliary proteins SecDF. Other proteins may also be involved.</text>
</comment>
<accession>A0A1V4IZ75</accession>
<evidence type="ECO:0000256" key="3">
    <source>
        <dbReference type="ARBA" id="ARBA00022475"/>
    </source>
</evidence>
<dbReference type="GO" id="GO:0017038">
    <property type="term" value="P:protein import"/>
    <property type="evidence" value="ECO:0007669"/>
    <property type="project" value="InterPro"/>
</dbReference>
<evidence type="ECO:0000256" key="6">
    <source>
        <dbReference type="ARBA" id="ARBA00022840"/>
    </source>
</evidence>
<dbReference type="NCBIfam" id="NF009538">
    <property type="entry name" value="PRK12904.1"/>
    <property type="match status" value="1"/>
</dbReference>
<dbReference type="FunFam" id="3.90.1440.10:FF:000001">
    <property type="entry name" value="Preprotein translocase subunit SecA"/>
    <property type="match status" value="1"/>
</dbReference>
<evidence type="ECO:0000313" key="18">
    <source>
        <dbReference type="Proteomes" id="UP000190080"/>
    </source>
</evidence>
<dbReference type="InterPro" id="IPR044722">
    <property type="entry name" value="SecA_SF2_C"/>
</dbReference>
<dbReference type="InterPro" id="IPR020937">
    <property type="entry name" value="SecA_CS"/>
</dbReference>
<dbReference type="InterPro" id="IPR011130">
    <property type="entry name" value="SecA_preprotein_X-link_dom"/>
</dbReference>
<evidence type="ECO:0000256" key="10">
    <source>
        <dbReference type="ARBA" id="ARBA00023136"/>
    </source>
</evidence>
<feature type="binding site" evidence="11">
    <location>
        <position position="85"/>
    </location>
    <ligand>
        <name>ATP</name>
        <dbReference type="ChEBI" id="CHEBI:30616"/>
    </ligand>
</feature>
<dbReference type="SUPFAM" id="SSF81767">
    <property type="entry name" value="Pre-protein crosslinking domain of SecA"/>
    <property type="match status" value="1"/>
</dbReference>
<dbReference type="InterPro" id="IPR036266">
    <property type="entry name" value="SecA_Wing/Scaffold_sf"/>
</dbReference>
<evidence type="ECO:0000256" key="12">
    <source>
        <dbReference type="RuleBase" id="RU003874"/>
    </source>
</evidence>
<feature type="compositionally biased region" description="Acidic residues" evidence="13">
    <location>
        <begin position="819"/>
        <end position="831"/>
    </location>
</feature>
<comment type="caution">
    <text evidence="17">The sequence shown here is derived from an EMBL/GenBank/DDBJ whole genome shotgun (WGS) entry which is preliminary data.</text>
</comment>
<evidence type="ECO:0000256" key="8">
    <source>
        <dbReference type="ARBA" id="ARBA00022967"/>
    </source>
</evidence>
<dbReference type="Pfam" id="PF01043">
    <property type="entry name" value="SecA_PP_bind"/>
    <property type="match status" value="1"/>
</dbReference>
<feature type="binding site" evidence="11">
    <location>
        <position position="492"/>
    </location>
    <ligand>
        <name>ATP</name>
        <dbReference type="ChEBI" id="CHEBI:30616"/>
    </ligand>
</feature>
<dbReference type="PROSITE" id="PS51192">
    <property type="entry name" value="HELICASE_ATP_BIND_1"/>
    <property type="match status" value="1"/>
</dbReference>
<feature type="region of interest" description="Disordered" evidence="13">
    <location>
        <begin position="819"/>
        <end position="863"/>
    </location>
</feature>
<keyword evidence="7 11" id="KW-0653">Protein transport</keyword>
<evidence type="ECO:0000313" key="17">
    <source>
        <dbReference type="EMBL" id="OPJ65085.1"/>
    </source>
</evidence>
<proteinExistence type="inferred from homology"/>
<sequence length="863" mass="98447">MSGAFSIFGSYSEREIKRLKPIINKIDSFGNAMEGLTDDELKAKTDEFRKRIEDGEGIDRILPEAFAVVREAAYRVLKMKHYEVQLMGGIILHQGRIAEMKTGEGKTLVATLPAYLNALEGKGVHIITTNDYLAERDRNEMGQIFEFLGLTVGVILHDMEPEQRRAAYNADITYGTNNELGFDYLRDNMAVNKEERVQRGLYYAIVDEIDSILIDEARTPLIIAGEGDEPSDIYYTCDKLVKTFKKGEHFSVDEKRKAVTLDDAGIEIVENTFGLKNYADIENRLIQHHIIQALKANYTMLRDRDYIVKDDEVIIVDEFTGRVMEGRRFSEGLHEAIEAKEGMKINNESKTLATITLQNYFKIYEKLSGMTGTAATEEMEFREIYNLDVVVIPTNKPIQRIDYDDVVYRTTRAKYNAIINEIEESYKKGQPVLVGTSSVAKSEDISFLLKRKGIKHNVLNAKNHAKEAKIVEKAGQLGAVTIATNMAGRGTDIKLGEGVAEVGGLKVIGTDKHESRRIDNQLRGRSGRQGDPGCSRFIISLEDELMERFVPERFKELYDKIAENDSMPLQSKWVTRAVETAQKSVEGDNFYTRKNLVSYDDVVNVQRQIIYDERNKVLDGEDVEEDILDMAKTVINKTVTDYVGTQEEEEEADEFKQQLDKIISATEDICIDKGSISADEMKKMSNAEIENLIYEKAMDIYEKAKQKLGEEEIKSLGRVILLKVVDEKWVDHIDDMEFLKQGIGLRSYKQVDPVQCFQMEASEMFDSMVYSIKFNTVRNLFLNLLARLNGNGQPEELEDDELDDEIEDFEDIDEEEMIDESAAAEETEEQQEFQRLLNEMEAIEQEETEKEKEAETEQEADNQ</sequence>
<dbReference type="InterPro" id="IPR036670">
    <property type="entry name" value="SecA_X-link_sf"/>
</dbReference>
<dbReference type="EC" id="7.4.2.8" evidence="11"/>
<dbReference type="FunFam" id="3.40.50.300:FF:000334">
    <property type="entry name" value="Protein translocase subunit SecA"/>
    <property type="match status" value="1"/>
</dbReference>
<dbReference type="CDD" id="cd17928">
    <property type="entry name" value="DEXDc_SecA"/>
    <property type="match status" value="1"/>
</dbReference>
<organism evidence="17 18">
    <name type="scientific">Clostridium oryzae</name>
    <dbReference type="NCBI Taxonomy" id="1450648"/>
    <lineage>
        <taxon>Bacteria</taxon>
        <taxon>Bacillati</taxon>
        <taxon>Bacillota</taxon>
        <taxon>Clostridia</taxon>
        <taxon>Eubacteriales</taxon>
        <taxon>Clostridiaceae</taxon>
        <taxon>Clostridium</taxon>
    </lineage>
</organism>
<keyword evidence="10 11" id="KW-0472">Membrane</keyword>
<evidence type="ECO:0000259" key="16">
    <source>
        <dbReference type="PROSITE" id="PS51196"/>
    </source>
</evidence>
<keyword evidence="6 11" id="KW-0067">ATP-binding</keyword>
<dbReference type="GO" id="GO:0005886">
    <property type="term" value="C:plasma membrane"/>
    <property type="evidence" value="ECO:0007669"/>
    <property type="project" value="UniProtKB-SubCell"/>
</dbReference>
<dbReference type="SUPFAM" id="SSF52540">
    <property type="entry name" value="P-loop containing nucleoside triphosphate hydrolases"/>
    <property type="match status" value="2"/>
</dbReference>
<dbReference type="FunFam" id="3.40.50.300:FF:000429">
    <property type="entry name" value="Preprotein translocase subunit SecA"/>
    <property type="match status" value="1"/>
</dbReference>
<dbReference type="GO" id="GO:0005524">
    <property type="term" value="F:ATP binding"/>
    <property type="evidence" value="ECO:0007669"/>
    <property type="project" value="UniProtKB-UniRule"/>
</dbReference>
<evidence type="ECO:0000256" key="4">
    <source>
        <dbReference type="ARBA" id="ARBA00022490"/>
    </source>
</evidence>
<dbReference type="Gene3D" id="3.40.50.300">
    <property type="entry name" value="P-loop containing nucleotide triphosphate hydrolases"/>
    <property type="match status" value="3"/>
</dbReference>
<keyword evidence="5 11" id="KW-0547">Nucleotide-binding</keyword>
<dbReference type="GO" id="GO:0006605">
    <property type="term" value="P:protein targeting"/>
    <property type="evidence" value="ECO:0007669"/>
    <property type="project" value="UniProtKB-UniRule"/>
</dbReference>
<dbReference type="CDD" id="cd18803">
    <property type="entry name" value="SF2_C_secA"/>
    <property type="match status" value="1"/>
</dbReference>
<dbReference type="InterPro" id="IPR001650">
    <property type="entry name" value="Helicase_C-like"/>
</dbReference>
<dbReference type="GO" id="GO:0043952">
    <property type="term" value="P:protein transport by the Sec complex"/>
    <property type="evidence" value="ECO:0007669"/>
    <property type="project" value="TreeGrafter"/>
</dbReference>
<comment type="similarity">
    <text evidence="1 11 12">Belongs to the SecA family.</text>
</comment>
<keyword evidence="18" id="KW-1185">Reference proteome</keyword>
<feature type="domain" description="SecA family profile" evidence="16">
    <location>
        <begin position="1"/>
        <end position="570"/>
    </location>
</feature>
<dbReference type="NCBIfam" id="TIGR00963">
    <property type="entry name" value="secA"/>
    <property type="match status" value="1"/>
</dbReference>
<dbReference type="OrthoDB" id="9805579at2"/>
<comment type="catalytic activity">
    <reaction evidence="11">
        <text>ATP + H2O + cellular proteinSide 1 = ADP + phosphate + cellular proteinSide 2.</text>
        <dbReference type="EC" id="7.4.2.8"/>
    </reaction>
</comment>
<keyword evidence="4 11" id="KW-0963">Cytoplasm</keyword>
<dbReference type="Pfam" id="PF21090">
    <property type="entry name" value="P-loop_SecA"/>
    <property type="match status" value="2"/>
</dbReference>
<dbReference type="GO" id="GO:0005829">
    <property type="term" value="C:cytosol"/>
    <property type="evidence" value="ECO:0007669"/>
    <property type="project" value="TreeGrafter"/>
</dbReference>
<dbReference type="InterPro" id="IPR014001">
    <property type="entry name" value="Helicase_ATP-bd"/>
</dbReference>
<dbReference type="NCBIfam" id="NF006630">
    <property type="entry name" value="PRK09200.1"/>
    <property type="match status" value="1"/>
</dbReference>
<dbReference type="InterPro" id="IPR011116">
    <property type="entry name" value="SecA_Wing/Scaffold"/>
</dbReference>
<evidence type="ECO:0000256" key="5">
    <source>
        <dbReference type="ARBA" id="ARBA00022741"/>
    </source>
</evidence>
<dbReference type="PANTHER" id="PTHR30612">
    <property type="entry name" value="SECA INNER MEMBRANE COMPONENT OF SEC PROTEIN SECRETION SYSTEM"/>
    <property type="match status" value="1"/>
</dbReference>
<dbReference type="GO" id="GO:0031522">
    <property type="term" value="C:cell envelope Sec protein transport complex"/>
    <property type="evidence" value="ECO:0007669"/>
    <property type="project" value="TreeGrafter"/>
</dbReference>
<comment type="subcellular location">
    <subcellularLocation>
        <location evidence="11">Cell membrane</location>
        <topology evidence="11">Peripheral membrane protein</topology>
        <orientation evidence="11">Cytoplasmic side</orientation>
    </subcellularLocation>
    <subcellularLocation>
        <location evidence="11">Cytoplasm</location>
    </subcellularLocation>
    <text evidence="11">Distribution is 50-50.</text>
</comment>
<dbReference type="SMART" id="SM00958">
    <property type="entry name" value="SecA_PP_bind"/>
    <property type="match status" value="1"/>
</dbReference>
<dbReference type="SMART" id="SM00957">
    <property type="entry name" value="SecA_DEAD"/>
    <property type="match status" value="1"/>
</dbReference>
<keyword evidence="9 11" id="KW-0811">Translocation</keyword>
<evidence type="ECO:0000256" key="7">
    <source>
        <dbReference type="ARBA" id="ARBA00022927"/>
    </source>
</evidence>
<keyword evidence="3 11" id="KW-1003">Cell membrane</keyword>
<reference evidence="17 18" key="1">
    <citation type="submission" date="2017-03" db="EMBL/GenBank/DDBJ databases">
        <title>Genome sequence of Clostridium oryzae DSM 28571.</title>
        <authorList>
            <person name="Poehlein A."/>
            <person name="Daniel R."/>
        </authorList>
    </citation>
    <scope>NUCLEOTIDE SEQUENCE [LARGE SCALE GENOMIC DNA]</scope>
    <source>
        <strain evidence="17 18">DSM 28571</strain>
    </source>
</reference>
<feature type="domain" description="Helicase C-terminal" evidence="15">
    <location>
        <begin position="414"/>
        <end position="575"/>
    </location>
</feature>
<protein>
    <recommendedName>
        <fullName evidence="11 12">Protein translocase subunit SecA</fullName>
        <ecNumber evidence="11">7.4.2.8</ecNumber>
    </recommendedName>
</protein>
<feature type="domain" description="Helicase ATP-binding" evidence="14">
    <location>
        <begin position="87"/>
        <end position="244"/>
    </location>
</feature>
<dbReference type="SUPFAM" id="SSF81886">
    <property type="entry name" value="Helical scaffold and wing domains of SecA"/>
    <property type="match status" value="1"/>
</dbReference>
<dbReference type="InterPro" id="IPR027417">
    <property type="entry name" value="P-loop_NTPase"/>
</dbReference>
<name>A0A1V4IZ75_9CLOT</name>
<evidence type="ECO:0000256" key="13">
    <source>
        <dbReference type="SAM" id="MobiDB-lite"/>
    </source>
</evidence>
<dbReference type="Gene3D" id="1.10.3060.10">
    <property type="entry name" value="Helical scaffold and wing domains of SecA"/>
    <property type="match status" value="1"/>
</dbReference>
<dbReference type="PROSITE" id="PS51196">
    <property type="entry name" value="SECA_MOTOR_DEAD"/>
    <property type="match status" value="1"/>
</dbReference>
<gene>
    <name evidence="17" type="primary">secA_1</name>
    <name evidence="11" type="synonym">secA</name>
    <name evidence="17" type="ORF">CLORY_00850</name>
</gene>
<keyword evidence="8 11" id="KW-1278">Translocase</keyword>
<dbReference type="GO" id="GO:0008564">
    <property type="term" value="F:protein-exporting ATPase activity"/>
    <property type="evidence" value="ECO:0007669"/>
    <property type="project" value="UniProtKB-EC"/>
</dbReference>
<dbReference type="InterPro" id="IPR014018">
    <property type="entry name" value="SecA_motor_DEAD"/>
</dbReference>
<dbReference type="Pfam" id="PF07517">
    <property type="entry name" value="SecA_DEAD"/>
    <property type="match status" value="1"/>
</dbReference>
<evidence type="ECO:0000256" key="2">
    <source>
        <dbReference type="ARBA" id="ARBA00022448"/>
    </source>
</evidence>
<evidence type="ECO:0000256" key="11">
    <source>
        <dbReference type="HAMAP-Rule" id="MF_01382"/>
    </source>
</evidence>
<evidence type="ECO:0000256" key="9">
    <source>
        <dbReference type="ARBA" id="ARBA00023010"/>
    </source>
</evidence>
<dbReference type="Proteomes" id="UP000190080">
    <property type="component" value="Unassembled WGS sequence"/>
</dbReference>
<dbReference type="PANTHER" id="PTHR30612:SF0">
    <property type="entry name" value="CHLOROPLAST PROTEIN-TRANSPORTING ATPASE"/>
    <property type="match status" value="1"/>
</dbReference>
<dbReference type="Pfam" id="PF07516">
    <property type="entry name" value="SecA_SW"/>
    <property type="match status" value="1"/>
</dbReference>
<evidence type="ECO:0000256" key="1">
    <source>
        <dbReference type="ARBA" id="ARBA00007650"/>
    </source>
</evidence>
<keyword evidence="2 11" id="KW-0813">Transport</keyword>
<dbReference type="Gene3D" id="3.90.1440.10">
    <property type="entry name" value="SecA, preprotein cross-linking domain"/>
    <property type="match status" value="1"/>
</dbReference>
<dbReference type="HAMAP" id="MF_01382">
    <property type="entry name" value="SecA"/>
    <property type="match status" value="1"/>
</dbReference>
<dbReference type="PRINTS" id="PR00906">
    <property type="entry name" value="SECA"/>
</dbReference>
<dbReference type="STRING" id="1450648.CLORY_00850"/>